<evidence type="ECO:0000313" key="3">
    <source>
        <dbReference type="Proteomes" id="UP001341840"/>
    </source>
</evidence>
<accession>A0ABU6U1I2</accession>
<dbReference type="Proteomes" id="UP001341840">
    <property type="component" value="Unassembled WGS sequence"/>
</dbReference>
<reference evidence="2 3" key="1">
    <citation type="journal article" date="2023" name="Plants (Basel)">
        <title>Bridging the Gap: Combining Genomics and Transcriptomics Approaches to Understand Stylosanthes scabra, an Orphan Legume from the Brazilian Caatinga.</title>
        <authorList>
            <person name="Ferreira-Neto J.R.C."/>
            <person name="da Silva M.D."/>
            <person name="Binneck E."/>
            <person name="de Melo N.F."/>
            <person name="da Silva R.H."/>
            <person name="de Melo A.L.T.M."/>
            <person name="Pandolfi V."/>
            <person name="Bustamante F.O."/>
            <person name="Brasileiro-Vidal A.C."/>
            <person name="Benko-Iseppon A.M."/>
        </authorList>
    </citation>
    <scope>NUCLEOTIDE SEQUENCE [LARGE SCALE GENOMIC DNA]</scope>
    <source>
        <tissue evidence="2">Leaves</tissue>
    </source>
</reference>
<organism evidence="2 3">
    <name type="scientific">Stylosanthes scabra</name>
    <dbReference type="NCBI Taxonomy" id="79078"/>
    <lineage>
        <taxon>Eukaryota</taxon>
        <taxon>Viridiplantae</taxon>
        <taxon>Streptophyta</taxon>
        <taxon>Embryophyta</taxon>
        <taxon>Tracheophyta</taxon>
        <taxon>Spermatophyta</taxon>
        <taxon>Magnoliopsida</taxon>
        <taxon>eudicotyledons</taxon>
        <taxon>Gunneridae</taxon>
        <taxon>Pentapetalae</taxon>
        <taxon>rosids</taxon>
        <taxon>fabids</taxon>
        <taxon>Fabales</taxon>
        <taxon>Fabaceae</taxon>
        <taxon>Papilionoideae</taxon>
        <taxon>50 kb inversion clade</taxon>
        <taxon>dalbergioids sensu lato</taxon>
        <taxon>Dalbergieae</taxon>
        <taxon>Pterocarpus clade</taxon>
        <taxon>Stylosanthes</taxon>
    </lineage>
</organism>
<comment type="caution">
    <text evidence="2">The sequence shown here is derived from an EMBL/GenBank/DDBJ whole genome shotgun (WGS) entry which is preliminary data.</text>
</comment>
<feature type="region of interest" description="Disordered" evidence="1">
    <location>
        <begin position="1"/>
        <end position="85"/>
    </location>
</feature>
<feature type="non-terminal residue" evidence="2">
    <location>
        <position position="138"/>
    </location>
</feature>
<feature type="compositionally biased region" description="Basic residues" evidence="1">
    <location>
        <begin position="29"/>
        <end position="39"/>
    </location>
</feature>
<gene>
    <name evidence="2" type="ORF">PIB30_108658</name>
</gene>
<evidence type="ECO:0000256" key="1">
    <source>
        <dbReference type="SAM" id="MobiDB-lite"/>
    </source>
</evidence>
<proteinExistence type="predicted"/>
<protein>
    <submittedName>
        <fullName evidence="2">Uncharacterized protein</fullName>
    </submittedName>
</protein>
<evidence type="ECO:0000313" key="2">
    <source>
        <dbReference type="EMBL" id="MED6154088.1"/>
    </source>
</evidence>
<feature type="compositionally biased region" description="Low complexity" evidence="1">
    <location>
        <begin position="40"/>
        <end position="53"/>
    </location>
</feature>
<name>A0ABU6U1I2_9FABA</name>
<sequence>MAKPIAIKGTASEPTKPAEDWVLDAERSPKKKKEKKGSARAKSSSTATLTSRKWNAVEHASNVEGPVAKMARTSQPHKKSKKAEGLGKLLEEQIRIYRLSGRIHLTSLNKVDAGDYSGPGVHFLSCGHINHGSQFLGF</sequence>
<dbReference type="EMBL" id="JASCZI010095773">
    <property type="protein sequence ID" value="MED6154088.1"/>
    <property type="molecule type" value="Genomic_DNA"/>
</dbReference>
<keyword evidence="3" id="KW-1185">Reference proteome</keyword>
<feature type="compositionally biased region" description="Basic and acidic residues" evidence="1">
    <location>
        <begin position="16"/>
        <end position="28"/>
    </location>
</feature>